<keyword evidence="8" id="KW-1185">Reference proteome</keyword>
<dbReference type="Proteomes" id="UP000553776">
    <property type="component" value="Unassembled WGS sequence"/>
</dbReference>
<keyword evidence="3 6" id="KW-0812">Transmembrane</keyword>
<evidence type="ECO:0000313" key="7">
    <source>
        <dbReference type="EMBL" id="MBB6695070.1"/>
    </source>
</evidence>
<accession>A0A841UAX1</accession>
<evidence type="ECO:0000313" key="8">
    <source>
        <dbReference type="Proteomes" id="UP000553776"/>
    </source>
</evidence>
<name>A0A841UAX1_9BACL</name>
<dbReference type="RefSeq" id="WP_185139026.1">
    <property type="nucleotide sequence ID" value="NZ_BORM01000064.1"/>
</dbReference>
<keyword evidence="4 6" id="KW-1133">Transmembrane helix</keyword>
<gene>
    <name evidence="7" type="ORF">H7B90_27110</name>
</gene>
<dbReference type="EMBL" id="JACJVR010000110">
    <property type="protein sequence ID" value="MBB6695070.1"/>
    <property type="molecule type" value="Genomic_DNA"/>
</dbReference>
<dbReference type="Pfam" id="PF01810">
    <property type="entry name" value="LysE"/>
    <property type="match status" value="1"/>
</dbReference>
<keyword evidence="2" id="KW-1003">Cell membrane</keyword>
<sequence>MVAAFLHGFVLALGLILPLGVQNFFVFSQGASRSRFVQALPIVLTASVCDTLLIVLAVSGVSLLVLGVGWLKTALAVGGMLFLLYMGYLSWKAKPASSADAEAMPRHTRKLIGYTAMISILNPHAILDTVGVIGTGSLSYSGTEKLVYAGACVLVSWLWFLTLAAAGRIVGRQDRTGRFARVLNKISAVVMWAAAAYLIISL</sequence>
<organism evidence="7 8">
    <name type="scientific">Cohnella xylanilytica</name>
    <dbReference type="NCBI Taxonomy" id="557555"/>
    <lineage>
        <taxon>Bacteria</taxon>
        <taxon>Bacillati</taxon>
        <taxon>Bacillota</taxon>
        <taxon>Bacilli</taxon>
        <taxon>Bacillales</taxon>
        <taxon>Paenibacillaceae</taxon>
        <taxon>Cohnella</taxon>
    </lineage>
</organism>
<proteinExistence type="predicted"/>
<feature type="transmembrane region" description="Helical" evidence="6">
    <location>
        <begin position="182"/>
        <end position="200"/>
    </location>
</feature>
<evidence type="ECO:0000256" key="4">
    <source>
        <dbReference type="ARBA" id="ARBA00022989"/>
    </source>
</evidence>
<dbReference type="GO" id="GO:0015171">
    <property type="term" value="F:amino acid transmembrane transporter activity"/>
    <property type="evidence" value="ECO:0007669"/>
    <property type="project" value="TreeGrafter"/>
</dbReference>
<dbReference type="InterPro" id="IPR001123">
    <property type="entry name" value="LeuE-type"/>
</dbReference>
<feature type="transmembrane region" description="Helical" evidence="6">
    <location>
        <begin position="39"/>
        <end position="64"/>
    </location>
</feature>
<comment type="subcellular location">
    <subcellularLocation>
        <location evidence="1">Cell membrane</location>
        <topology evidence="1">Multi-pass membrane protein</topology>
    </subcellularLocation>
</comment>
<feature type="transmembrane region" description="Helical" evidence="6">
    <location>
        <begin position="6"/>
        <end position="27"/>
    </location>
</feature>
<feature type="transmembrane region" description="Helical" evidence="6">
    <location>
        <begin position="146"/>
        <end position="170"/>
    </location>
</feature>
<comment type="caution">
    <text evidence="7">The sequence shown here is derived from an EMBL/GenBank/DDBJ whole genome shotgun (WGS) entry which is preliminary data.</text>
</comment>
<evidence type="ECO:0000256" key="2">
    <source>
        <dbReference type="ARBA" id="ARBA00022475"/>
    </source>
</evidence>
<feature type="transmembrane region" description="Helical" evidence="6">
    <location>
        <begin position="70"/>
        <end position="91"/>
    </location>
</feature>
<evidence type="ECO:0000256" key="5">
    <source>
        <dbReference type="ARBA" id="ARBA00023136"/>
    </source>
</evidence>
<dbReference type="AlphaFoldDB" id="A0A841UAX1"/>
<dbReference type="GO" id="GO:0005886">
    <property type="term" value="C:plasma membrane"/>
    <property type="evidence" value="ECO:0007669"/>
    <property type="project" value="UniProtKB-SubCell"/>
</dbReference>
<evidence type="ECO:0000256" key="3">
    <source>
        <dbReference type="ARBA" id="ARBA00022692"/>
    </source>
</evidence>
<evidence type="ECO:0000256" key="6">
    <source>
        <dbReference type="SAM" id="Phobius"/>
    </source>
</evidence>
<dbReference type="PANTHER" id="PTHR30086">
    <property type="entry name" value="ARGININE EXPORTER PROTEIN ARGO"/>
    <property type="match status" value="1"/>
</dbReference>
<protein>
    <submittedName>
        <fullName evidence="7">Amino acid transporter</fullName>
    </submittedName>
</protein>
<reference evidence="7 8" key="1">
    <citation type="submission" date="2020-08" db="EMBL/GenBank/DDBJ databases">
        <title>Cohnella phylogeny.</title>
        <authorList>
            <person name="Dunlap C."/>
        </authorList>
    </citation>
    <scope>NUCLEOTIDE SEQUENCE [LARGE SCALE GENOMIC DNA]</scope>
    <source>
        <strain evidence="7 8">DSM 25239</strain>
    </source>
</reference>
<evidence type="ECO:0000256" key="1">
    <source>
        <dbReference type="ARBA" id="ARBA00004651"/>
    </source>
</evidence>
<feature type="transmembrane region" description="Helical" evidence="6">
    <location>
        <begin position="111"/>
        <end position="134"/>
    </location>
</feature>
<dbReference type="PANTHER" id="PTHR30086:SF20">
    <property type="entry name" value="ARGININE EXPORTER PROTEIN ARGO-RELATED"/>
    <property type="match status" value="1"/>
</dbReference>
<keyword evidence="5 6" id="KW-0472">Membrane</keyword>